<keyword evidence="1" id="KW-0812">Transmembrane</keyword>
<proteinExistence type="predicted"/>
<dbReference type="EMBL" id="CP142737">
    <property type="protein sequence ID" value="WUR05162.1"/>
    <property type="molecule type" value="Genomic_DNA"/>
</dbReference>
<feature type="domain" description="ISXO2-like transposase" evidence="2">
    <location>
        <begin position="79"/>
        <end position="202"/>
    </location>
</feature>
<dbReference type="InterPro" id="IPR053164">
    <property type="entry name" value="IS1016-like_transposase"/>
</dbReference>
<dbReference type="SMART" id="SM01126">
    <property type="entry name" value="DDE_Tnp_IS1595"/>
    <property type="match status" value="1"/>
</dbReference>
<dbReference type="KEGG" id="vnx:VNE69_12147"/>
<organism evidence="3 4">
    <name type="scientific">Vairimorpha necatrix</name>
    <dbReference type="NCBI Taxonomy" id="6039"/>
    <lineage>
        <taxon>Eukaryota</taxon>
        <taxon>Fungi</taxon>
        <taxon>Fungi incertae sedis</taxon>
        <taxon>Microsporidia</taxon>
        <taxon>Nosematidae</taxon>
        <taxon>Vairimorpha</taxon>
    </lineage>
</organism>
<gene>
    <name evidence="3" type="ORF">VNE69_12147</name>
</gene>
<dbReference type="Pfam" id="PF12762">
    <property type="entry name" value="DDE_Tnp_IS1595"/>
    <property type="match status" value="1"/>
</dbReference>
<reference evidence="3" key="1">
    <citation type="journal article" date="2024" name="BMC Genomics">
        <title>Functional annotation of a divergent genome using sequence and structure-based similarity.</title>
        <authorList>
            <person name="Svedberg D."/>
            <person name="Winiger R.R."/>
            <person name="Berg A."/>
            <person name="Sharma H."/>
            <person name="Tellgren-Roth C."/>
            <person name="Debrunner-Vossbrinck B.A."/>
            <person name="Vossbrinck C.R."/>
            <person name="Barandun J."/>
        </authorList>
    </citation>
    <scope>NUCLEOTIDE SEQUENCE</scope>
    <source>
        <strain evidence="3">Illinois isolate</strain>
    </source>
</reference>
<dbReference type="NCBIfam" id="NF033547">
    <property type="entry name" value="transpos_IS1595"/>
    <property type="match status" value="1"/>
</dbReference>
<keyword evidence="1" id="KW-1133">Transmembrane helix</keyword>
<dbReference type="InterPro" id="IPR024445">
    <property type="entry name" value="Tnp_ISXO2-like"/>
</dbReference>
<dbReference type="RefSeq" id="XP_065331307.1">
    <property type="nucleotide sequence ID" value="XM_065475235.1"/>
</dbReference>
<dbReference type="AlphaFoldDB" id="A0AAX4JH01"/>
<keyword evidence="4" id="KW-1185">Reference proteome</keyword>
<feature type="transmembrane region" description="Helical" evidence="1">
    <location>
        <begin position="215"/>
        <end position="234"/>
    </location>
</feature>
<evidence type="ECO:0000259" key="2">
    <source>
        <dbReference type="SMART" id="SM01126"/>
    </source>
</evidence>
<accession>A0AAX4JH01</accession>
<dbReference type="PANTHER" id="PTHR47163">
    <property type="entry name" value="DDE_TNP_IS1595 DOMAIN-CONTAINING PROTEIN"/>
    <property type="match status" value="1"/>
</dbReference>
<evidence type="ECO:0000313" key="4">
    <source>
        <dbReference type="Proteomes" id="UP001334084"/>
    </source>
</evidence>
<evidence type="ECO:0000313" key="3">
    <source>
        <dbReference type="EMBL" id="WUR05162.1"/>
    </source>
</evidence>
<name>A0AAX4JH01_9MICR</name>
<protein>
    <submittedName>
        <fullName evidence="3">DDE-TNP-IS1595 domain-containing protein</fullName>
    </submittedName>
</protein>
<keyword evidence="1" id="KW-0472">Membrane</keyword>
<dbReference type="Proteomes" id="UP001334084">
    <property type="component" value="Chromosome 12"/>
</dbReference>
<evidence type="ECO:0000256" key="1">
    <source>
        <dbReference type="SAM" id="Phobius"/>
    </source>
</evidence>
<dbReference type="PANTHER" id="PTHR47163:SF2">
    <property type="entry name" value="SI:DKEY-17M8.2"/>
    <property type="match status" value="1"/>
</dbReference>
<dbReference type="GeneID" id="90543009"/>
<sequence length="244" mass="28289">MTKRNFYNFRHPLFSSLAICKDYMIETGIINLIRRCGSCDHVVAKLTILLERGKERLVYRFQVDETVLCRRGTIRVPSRADDGIKDTAWILGLIEAVDRKKNCIVQVPDRKINFLTKIIGDKVLPGSVLISDGHSSYPGVAANLKLKHIIVNYSIGFTNEEGFHTNNIENFWSGMKSEMTKQHGVKRVNIKSWLEEFTFRKKFLNNVFKNGKIDVLIDFIKFIFFYFFFIFLGQQNGEAPLYIY</sequence>